<proteinExistence type="predicted"/>
<reference evidence="1" key="1">
    <citation type="journal article" date="2015" name="Nature">
        <title>Complex archaea that bridge the gap between prokaryotes and eukaryotes.</title>
        <authorList>
            <person name="Spang A."/>
            <person name="Saw J.H."/>
            <person name="Jorgensen S.L."/>
            <person name="Zaremba-Niedzwiedzka K."/>
            <person name="Martijn J."/>
            <person name="Lind A.E."/>
            <person name="van Eijk R."/>
            <person name="Schleper C."/>
            <person name="Guy L."/>
            <person name="Ettema T.J."/>
        </authorList>
    </citation>
    <scope>NUCLEOTIDE SEQUENCE</scope>
</reference>
<dbReference type="AlphaFoldDB" id="A0A0F9FJG6"/>
<name>A0A0F9FJG6_9ZZZZ</name>
<evidence type="ECO:0000313" key="1">
    <source>
        <dbReference type="EMBL" id="KKL51232.1"/>
    </source>
</evidence>
<sequence>MKEVIQKMKQATKCPYCGKPLSLDKQGCSCGAYRVNEDNYDLTKLSEERKIEIIRKAISKISLEDMFKAEELYELRFDKQNESGYEPIWNQAAHLVTTHLNYKTDKTNFNFIFSDNDSKMKQWNYIYSTLPYLLYYTVEVVEAIINNFAEYKNKDLDLTNIRRIFGLLLWLDEYNLDYGLNTKETMKYLNRKLIFPCLACNKNIKFGVRNLKMLYQKNEVKCFSCKGVCNFDELQDKEIIKFTTAD</sequence>
<organism evidence="1">
    <name type="scientific">marine sediment metagenome</name>
    <dbReference type="NCBI Taxonomy" id="412755"/>
    <lineage>
        <taxon>unclassified sequences</taxon>
        <taxon>metagenomes</taxon>
        <taxon>ecological metagenomes</taxon>
    </lineage>
</organism>
<dbReference type="EMBL" id="LAZR01032321">
    <property type="protein sequence ID" value="KKL51232.1"/>
    <property type="molecule type" value="Genomic_DNA"/>
</dbReference>
<accession>A0A0F9FJG6</accession>
<comment type="caution">
    <text evidence="1">The sequence shown here is derived from an EMBL/GenBank/DDBJ whole genome shotgun (WGS) entry which is preliminary data.</text>
</comment>
<protein>
    <submittedName>
        <fullName evidence="1">Uncharacterized protein</fullName>
    </submittedName>
</protein>
<gene>
    <name evidence="1" type="ORF">LCGC14_2297530</name>
</gene>